<feature type="region of interest" description="Disordered" evidence="1">
    <location>
        <begin position="214"/>
        <end position="237"/>
    </location>
</feature>
<protein>
    <recommendedName>
        <fullName evidence="6">PEGA domain-containing protein</fullName>
    </recommendedName>
</protein>
<organism evidence="4 5">
    <name type="scientific">Sorangium cellulosum</name>
    <name type="common">Polyangium cellulosum</name>
    <dbReference type="NCBI Taxonomy" id="56"/>
    <lineage>
        <taxon>Bacteria</taxon>
        <taxon>Pseudomonadati</taxon>
        <taxon>Myxococcota</taxon>
        <taxon>Polyangia</taxon>
        <taxon>Polyangiales</taxon>
        <taxon>Polyangiaceae</taxon>
        <taxon>Sorangium</taxon>
    </lineage>
</organism>
<keyword evidence="2" id="KW-0812">Transmembrane</keyword>
<feature type="signal peptide" evidence="3">
    <location>
        <begin position="1"/>
        <end position="46"/>
    </location>
</feature>
<feature type="transmembrane region" description="Helical" evidence="2">
    <location>
        <begin position="310"/>
        <end position="329"/>
    </location>
</feature>
<dbReference type="AlphaFoldDB" id="A0A4P2QUL9"/>
<evidence type="ECO:0008006" key="6">
    <source>
        <dbReference type="Google" id="ProtNLM"/>
    </source>
</evidence>
<name>A0A4P2QUL9_SORCE</name>
<keyword evidence="2" id="KW-0472">Membrane</keyword>
<evidence type="ECO:0000256" key="3">
    <source>
        <dbReference type="SAM" id="SignalP"/>
    </source>
</evidence>
<evidence type="ECO:0000313" key="4">
    <source>
        <dbReference type="EMBL" id="AUX34025.1"/>
    </source>
</evidence>
<feature type="chain" id="PRO_5020482994" description="PEGA domain-containing protein" evidence="3">
    <location>
        <begin position="47"/>
        <end position="355"/>
    </location>
</feature>
<keyword evidence="3" id="KW-0732">Signal</keyword>
<feature type="transmembrane region" description="Helical" evidence="2">
    <location>
        <begin position="244"/>
        <end position="267"/>
    </location>
</feature>
<keyword evidence="2" id="KW-1133">Transmembrane helix</keyword>
<dbReference type="Proteomes" id="UP000295497">
    <property type="component" value="Chromosome"/>
</dbReference>
<reference evidence="4 5" key="1">
    <citation type="submission" date="2015-09" db="EMBL/GenBank/DDBJ databases">
        <title>Sorangium comparison.</title>
        <authorList>
            <person name="Zaburannyi N."/>
            <person name="Bunk B."/>
            <person name="Overmann J."/>
            <person name="Mueller R."/>
        </authorList>
    </citation>
    <scope>NUCLEOTIDE SEQUENCE [LARGE SCALE GENOMIC DNA]</scope>
    <source>
        <strain evidence="4 5">So ce836</strain>
    </source>
</reference>
<dbReference type="EMBL" id="CP012672">
    <property type="protein sequence ID" value="AUX34025.1"/>
    <property type="molecule type" value="Genomic_DNA"/>
</dbReference>
<evidence type="ECO:0000313" key="5">
    <source>
        <dbReference type="Proteomes" id="UP000295497"/>
    </source>
</evidence>
<sequence length="355" mass="37079">MAEEICRGPRRRAGGAGRAARRVLGRAPLGLLAALAASATAAPAWAEPTIAERARADALRREAQELLASDRPDAACPKLEESERLRPSTETKLELARCHERTGRLASAWALYAEVEAAGGDAKQGAEARERAAAIAQRLPRLAILVSDEVKALPGLEVALDGAAARGVGLARPVEPGKHRVTATASGRQAFSRDVEARQPGEIVEVRITALDPQAAAPSPAAADLERRRPTPYGPRPDPIHRNLMWVTGGLALAGIALGSTFGGLAISTWDKVENSAGTACRNAERYLDCAQPVPDLARRAMSYATVSDFSFIAAGAALAGTAVLWMTLPPDGPRASARVQIAPGVLGGAVLGVF</sequence>
<dbReference type="RefSeq" id="WP_129577303.1">
    <property type="nucleotide sequence ID" value="NZ_CP012672.1"/>
</dbReference>
<evidence type="ECO:0000256" key="1">
    <source>
        <dbReference type="SAM" id="MobiDB-lite"/>
    </source>
</evidence>
<accession>A0A4P2QUL9</accession>
<evidence type="ECO:0000256" key="2">
    <source>
        <dbReference type="SAM" id="Phobius"/>
    </source>
</evidence>
<gene>
    <name evidence="4" type="ORF">SOCE836_061930</name>
</gene>
<proteinExistence type="predicted"/>
<feature type="compositionally biased region" description="Low complexity" evidence="1">
    <location>
        <begin position="214"/>
        <end position="223"/>
    </location>
</feature>